<evidence type="ECO:0000256" key="13">
    <source>
        <dbReference type="ARBA" id="ARBA00047833"/>
    </source>
</evidence>
<feature type="domain" description="Mur ligase central" evidence="17">
    <location>
        <begin position="124"/>
        <end position="304"/>
    </location>
</feature>
<evidence type="ECO:0000256" key="7">
    <source>
        <dbReference type="ARBA" id="ARBA00022741"/>
    </source>
</evidence>
<dbReference type="Pfam" id="PF02875">
    <property type="entry name" value="Mur_ligase_C"/>
    <property type="match status" value="1"/>
</dbReference>
<keyword evidence="7 14" id="KW-0547">Nucleotide-binding</keyword>
<dbReference type="InterPro" id="IPR013221">
    <property type="entry name" value="Mur_ligase_cen"/>
</dbReference>
<feature type="domain" description="Mur ligase C-terminal" evidence="16">
    <location>
        <begin position="327"/>
        <end position="461"/>
    </location>
</feature>
<feature type="binding site" evidence="14">
    <location>
        <begin position="126"/>
        <end position="132"/>
    </location>
    <ligand>
        <name>ATP</name>
        <dbReference type="ChEBI" id="CHEBI:30616"/>
    </ligand>
</feature>
<name>A0A0A6S4H8_9GAMM</name>
<keyword evidence="6 14" id="KW-0132">Cell division</keyword>
<reference evidence="18 19" key="1">
    <citation type="journal article" date="2016" name="Front. Microbiol.">
        <title>Single-Cell (Meta-)Genomics of a Dimorphic Candidatus Thiomargarita nelsonii Reveals Genomic Plasticity.</title>
        <authorList>
            <person name="Flood B.E."/>
            <person name="Fliss P."/>
            <person name="Jones D.S."/>
            <person name="Dick G.J."/>
            <person name="Jain S."/>
            <person name="Kaster A.K."/>
            <person name="Winkel M."/>
            <person name="Mussmann M."/>
            <person name="Bailey J."/>
        </authorList>
    </citation>
    <scope>NUCLEOTIDE SEQUENCE [LARGE SCALE GENOMIC DNA]</scope>
    <source>
        <strain evidence="18">Hydrate Ridge</strain>
    </source>
</reference>
<evidence type="ECO:0000256" key="12">
    <source>
        <dbReference type="ARBA" id="ARBA00023316"/>
    </source>
</evidence>
<dbReference type="InterPro" id="IPR050061">
    <property type="entry name" value="MurCDEF_pg_biosynth"/>
</dbReference>
<keyword evidence="12 14" id="KW-0961">Cell wall biogenesis/degradation</keyword>
<evidence type="ECO:0000259" key="16">
    <source>
        <dbReference type="Pfam" id="PF02875"/>
    </source>
</evidence>
<dbReference type="GO" id="GO:0005737">
    <property type="term" value="C:cytoplasm"/>
    <property type="evidence" value="ECO:0007669"/>
    <property type="project" value="UniProtKB-SubCell"/>
</dbReference>
<comment type="caution">
    <text evidence="18">The sequence shown here is derived from an EMBL/GenBank/DDBJ whole genome shotgun (WGS) entry which is preliminary data.</text>
</comment>
<dbReference type="SUPFAM" id="SSF51984">
    <property type="entry name" value="MurCD N-terminal domain"/>
    <property type="match status" value="1"/>
</dbReference>
<evidence type="ECO:0000259" key="17">
    <source>
        <dbReference type="Pfam" id="PF08245"/>
    </source>
</evidence>
<evidence type="ECO:0000256" key="6">
    <source>
        <dbReference type="ARBA" id="ARBA00022618"/>
    </source>
</evidence>
<dbReference type="InterPro" id="IPR036615">
    <property type="entry name" value="Mur_ligase_C_dom_sf"/>
</dbReference>
<dbReference type="GO" id="GO:0008763">
    <property type="term" value="F:UDP-N-acetylmuramate-L-alanine ligase activity"/>
    <property type="evidence" value="ECO:0007669"/>
    <property type="project" value="UniProtKB-UniRule"/>
</dbReference>
<dbReference type="PANTHER" id="PTHR43445">
    <property type="entry name" value="UDP-N-ACETYLMURAMATE--L-ALANINE LIGASE-RELATED"/>
    <property type="match status" value="1"/>
</dbReference>
<dbReference type="GO" id="GO:0009252">
    <property type="term" value="P:peptidoglycan biosynthetic process"/>
    <property type="evidence" value="ECO:0007669"/>
    <property type="project" value="UniProtKB-UniRule"/>
</dbReference>
<dbReference type="FunFam" id="3.40.1190.10:FF:000001">
    <property type="entry name" value="UDP-N-acetylmuramate--L-alanine ligase"/>
    <property type="match status" value="1"/>
</dbReference>
<evidence type="ECO:0000313" key="19">
    <source>
        <dbReference type="Proteomes" id="UP000030428"/>
    </source>
</evidence>
<sequence length="485" mass="52982">MLEKIKRMYVNEKSLPKRGRRIHFIGIGGVGMGGIAEVMHRLGYAVSGSDLHKNRMTRYLIDLGIKVQIGHLAEHIYGCDVVVISSAVKDDNPEVQAARARRIPVVPRAEMLGELMRFRQGIAIAGTHGKTTTTSLIASLLAQGDLDPTFVIGGRLNSAGTHASLGEGKYLVAEADESDASFLYLNPVMAVVTNIDADHIRTYNNDFNQLRETFLVFLQQLPFYGLAVLCIDDPEIEGVLPQLTKPMITYGLSEKADIRATDIQARLGQTRFKVLQDQSPWLNVVLNLPGKHNVRNALAAIAIAHEVGVSDAAITRALSAFSGIGRRFQMQNILTKVGEILHIDDYGHHPSEIAAMLQAITDGWPQRRLIVAFQPHRYTRTYDLFDKFVQILSGVEILLLVDIYAAGETPIVGATGEALCEAISEKGQKIKPVFVAEPEQLPSVLSPLLRDQDILLTLGAGNIGAVAAMLSEFLATGKEDGSSQY</sequence>
<evidence type="ECO:0000256" key="8">
    <source>
        <dbReference type="ARBA" id="ARBA00022840"/>
    </source>
</evidence>
<gene>
    <name evidence="14 18" type="primary">murC</name>
    <name evidence="18" type="ORF">PN36_08435</name>
</gene>
<evidence type="ECO:0000256" key="9">
    <source>
        <dbReference type="ARBA" id="ARBA00022960"/>
    </source>
</evidence>
<dbReference type="Gene3D" id="3.40.50.720">
    <property type="entry name" value="NAD(P)-binding Rossmann-like Domain"/>
    <property type="match status" value="1"/>
</dbReference>
<accession>A0A0A6S4H8</accession>
<dbReference type="Proteomes" id="UP000030428">
    <property type="component" value="Unassembled WGS sequence"/>
</dbReference>
<evidence type="ECO:0000256" key="1">
    <source>
        <dbReference type="ARBA" id="ARBA00004496"/>
    </source>
</evidence>
<dbReference type="Pfam" id="PF01225">
    <property type="entry name" value="Mur_ligase"/>
    <property type="match status" value="1"/>
</dbReference>
<dbReference type="EMBL" id="JSZA02000024">
    <property type="protein sequence ID" value="KHD06909.1"/>
    <property type="molecule type" value="Genomic_DNA"/>
</dbReference>
<dbReference type="SUPFAM" id="SSF53244">
    <property type="entry name" value="MurD-like peptide ligases, peptide-binding domain"/>
    <property type="match status" value="1"/>
</dbReference>
<comment type="pathway">
    <text evidence="2 14">Cell wall biogenesis; peptidoglycan biosynthesis.</text>
</comment>
<comment type="function">
    <text evidence="14">Cell wall formation.</text>
</comment>
<dbReference type="InterPro" id="IPR005758">
    <property type="entry name" value="UDP-N-AcMur_Ala_ligase_MurC"/>
</dbReference>
<evidence type="ECO:0000256" key="11">
    <source>
        <dbReference type="ARBA" id="ARBA00023306"/>
    </source>
</evidence>
<evidence type="ECO:0000256" key="2">
    <source>
        <dbReference type="ARBA" id="ARBA00004752"/>
    </source>
</evidence>
<dbReference type="Gene3D" id="3.90.190.20">
    <property type="entry name" value="Mur ligase, C-terminal domain"/>
    <property type="match status" value="1"/>
</dbReference>
<dbReference type="NCBIfam" id="TIGR01082">
    <property type="entry name" value="murC"/>
    <property type="match status" value="1"/>
</dbReference>
<evidence type="ECO:0000256" key="3">
    <source>
        <dbReference type="ARBA" id="ARBA00012211"/>
    </source>
</evidence>
<organism evidence="18 19">
    <name type="scientific">Candidatus Thiomargarita nelsonii</name>
    <dbReference type="NCBI Taxonomy" id="1003181"/>
    <lineage>
        <taxon>Bacteria</taxon>
        <taxon>Pseudomonadati</taxon>
        <taxon>Pseudomonadota</taxon>
        <taxon>Gammaproteobacteria</taxon>
        <taxon>Thiotrichales</taxon>
        <taxon>Thiotrichaceae</taxon>
        <taxon>Thiomargarita</taxon>
    </lineage>
</organism>
<feature type="domain" description="Mur ligase N-terminal catalytic" evidence="15">
    <location>
        <begin position="21"/>
        <end position="118"/>
    </location>
</feature>
<dbReference type="Pfam" id="PF08245">
    <property type="entry name" value="Mur_ligase_M"/>
    <property type="match status" value="1"/>
</dbReference>
<dbReference type="UniPathway" id="UPA00219"/>
<keyword evidence="19" id="KW-1185">Reference proteome</keyword>
<keyword evidence="4 14" id="KW-0963">Cytoplasm</keyword>
<keyword evidence="10 14" id="KW-0573">Peptidoglycan synthesis</keyword>
<keyword evidence="11 14" id="KW-0131">Cell cycle</keyword>
<dbReference type="InterPro" id="IPR036565">
    <property type="entry name" value="Mur-like_cat_sf"/>
</dbReference>
<dbReference type="GO" id="GO:0071555">
    <property type="term" value="P:cell wall organization"/>
    <property type="evidence" value="ECO:0007669"/>
    <property type="project" value="UniProtKB-KW"/>
</dbReference>
<keyword evidence="8 14" id="KW-0067">ATP-binding</keyword>
<proteinExistence type="inferred from homology"/>
<dbReference type="Gene3D" id="3.40.1190.10">
    <property type="entry name" value="Mur-like, catalytic domain"/>
    <property type="match status" value="1"/>
</dbReference>
<keyword evidence="9 14" id="KW-0133">Cell shape</keyword>
<evidence type="ECO:0000256" key="14">
    <source>
        <dbReference type="HAMAP-Rule" id="MF_00046"/>
    </source>
</evidence>
<evidence type="ECO:0000256" key="4">
    <source>
        <dbReference type="ARBA" id="ARBA00022490"/>
    </source>
</evidence>
<evidence type="ECO:0000313" key="18">
    <source>
        <dbReference type="EMBL" id="KHD06909.1"/>
    </source>
</evidence>
<dbReference type="PANTHER" id="PTHR43445:SF3">
    <property type="entry name" value="UDP-N-ACETYLMURAMATE--L-ALANINE LIGASE"/>
    <property type="match status" value="1"/>
</dbReference>
<comment type="similarity">
    <text evidence="14">Belongs to the MurCDEF family.</text>
</comment>
<dbReference type="EC" id="6.3.2.8" evidence="3 14"/>
<comment type="subcellular location">
    <subcellularLocation>
        <location evidence="1 14">Cytoplasm</location>
    </subcellularLocation>
</comment>
<evidence type="ECO:0000256" key="5">
    <source>
        <dbReference type="ARBA" id="ARBA00022598"/>
    </source>
</evidence>
<dbReference type="GO" id="GO:0008360">
    <property type="term" value="P:regulation of cell shape"/>
    <property type="evidence" value="ECO:0007669"/>
    <property type="project" value="UniProtKB-KW"/>
</dbReference>
<dbReference type="AlphaFoldDB" id="A0A0A6S4H8"/>
<dbReference type="HAMAP" id="MF_00046">
    <property type="entry name" value="MurC"/>
    <property type="match status" value="1"/>
</dbReference>
<dbReference type="GO" id="GO:0005524">
    <property type="term" value="F:ATP binding"/>
    <property type="evidence" value="ECO:0007669"/>
    <property type="project" value="UniProtKB-UniRule"/>
</dbReference>
<keyword evidence="5 14" id="KW-0436">Ligase</keyword>
<protein>
    <recommendedName>
        <fullName evidence="3 14">UDP-N-acetylmuramate--L-alanine ligase</fullName>
        <ecNumber evidence="3 14">6.3.2.8</ecNumber>
    </recommendedName>
    <alternativeName>
        <fullName evidence="14">UDP-N-acetylmuramoyl-L-alanine synthetase</fullName>
    </alternativeName>
</protein>
<comment type="catalytic activity">
    <reaction evidence="13 14">
        <text>UDP-N-acetyl-alpha-D-muramate + L-alanine + ATP = UDP-N-acetyl-alpha-D-muramoyl-L-alanine + ADP + phosphate + H(+)</text>
        <dbReference type="Rhea" id="RHEA:23372"/>
        <dbReference type="ChEBI" id="CHEBI:15378"/>
        <dbReference type="ChEBI" id="CHEBI:30616"/>
        <dbReference type="ChEBI" id="CHEBI:43474"/>
        <dbReference type="ChEBI" id="CHEBI:57972"/>
        <dbReference type="ChEBI" id="CHEBI:70757"/>
        <dbReference type="ChEBI" id="CHEBI:83898"/>
        <dbReference type="ChEBI" id="CHEBI:456216"/>
        <dbReference type="EC" id="6.3.2.8"/>
    </reaction>
</comment>
<dbReference type="InterPro" id="IPR000713">
    <property type="entry name" value="Mur_ligase_N"/>
</dbReference>
<dbReference type="SUPFAM" id="SSF53623">
    <property type="entry name" value="MurD-like peptide ligases, catalytic domain"/>
    <property type="match status" value="1"/>
</dbReference>
<dbReference type="GO" id="GO:0051301">
    <property type="term" value="P:cell division"/>
    <property type="evidence" value="ECO:0007669"/>
    <property type="project" value="UniProtKB-KW"/>
</dbReference>
<evidence type="ECO:0000259" key="15">
    <source>
        <dbReference type="Pfam" id="PF01225"/>
    </source>
</evidence>
<dbReference type="InterPro" id="IPR004101">
    <property type="entry name" value="Mur_ligase_C"/>
</dbReference>
<evidence type="ECO:0000256" key="10">
    <source>
        <dbReference type="ARBA" id="ARBA00022984"/>
    </source>
</evidence>